<accession>A0A2M9ZDZ7</accession>
<sequence length="191" mass="21864">MRRFLVFLLLFLLADSYLSAAPLYFRTTGRATACLSPGSGSKEIRDFYKSKLSPEEKTKLAENIADREARSLLQSLECIHKLGLSKEEKEILIQDYKRHLRTKEALFGSFENFMLSDEKTIRLSAFEEKSLTSFLTAKKELSARLSQAELSSLTDKPLPLGSFSNTYLAILFQHWEFYQTSPDFLKEGLLD</sequence>
<protein>
    <submittedName>
        <fullName evidence="2">Uncharacterized protein</fullName>
    </submittedName>
</protein>
<dbReference type="RefSeq" id="WP_100757275.1">
    <property type="nucleotide sequence ID" value="NZ_NPDT01000001.1"/>
</dbReference>
<organism evidence="2 3">
    <name type="scientific">Leptospira wolffii</name>
    <dbReference type="NCBI Taxonomy" id="409998"/>
    <lineage>
        <taxon>Bacteria</taxon>
        <taxon>Pseudomonadati</taxon>
        <taxon>Spirochaetota</taxon>
        <taxon>Spirochaetia</taxon>
        <taxon>Leptospirales</taxon>
        <taxon>Leptospiraceae</taxon>
        <taxon>Leptospira</taxon>
    </lineage>
</organism>
<feature type="signal peptide" evidence="1">
    <location>
        <begin position="1"/>
        <end position="20"/>
    </location>
</feature>
<reference evidence="2 3" key="1">
    <citation type="submission" date="2017-07" db="EMBL/GenBank/DDBJ databases">
        <title>Leptospira spp. isolated from tropical soils.</title>
        <authorList>
            <person name="Thibeaux R."/>
            <person name="Iraola G."/>
            <person name="Ferres I."/>
            <person name="Bierque E."/>
            <person name="Girault D."/>
            <person name="Soupe-Gilbert M.-E."/>
            <person name="Picardeau M."/>
            <person name="Goarant C."/>
        </authorList>
    </citation>
    <scope>NUCLEOTIDE SEQUENCE [LARGE SCALE GENOMIC DNA]</scope>
    <source>
        <strain evidence="2 3">FH2-C-A2</strain>
    </source>
</reference>
<evidence type="ECO:0000313" key="3">
    <source>
        <dbReference type="Proteomes" id="UP000231912"/>
    </source>
</evidence>
<feature type="chain" id="PRO_5043159269" evidence="1">
    <location>
        <begin position="21"/>
        <end position="191"/>
    </location>
</feature>
<dbReference type="EMBL" id="NPDT01000001">
    <property type="protein sequence ID" value="PJZ66658.1"/>
    <property type="molecule type" value="Genomic_DNA"/>
</dbReference>
<comment type="caution">
    <text evidence="2">The sequence shown here is derived from an EMBL/GenBank/DDBJ whole genome shotgun (WGS) entry which is preliminary data.</text>
</comment>
<evidence type="ECO:0000256" key="1">
    <source>
        <dbReference type="SAM" id="SignalP"/>
    </source>
</evidence>
<gene>
    <name evidence="2" type="ORF">CH371_00670</name>
</gene>
<evidence type="ECO:0000313" key="2">
    <source>
        <dbReference type="EMBL" id="PJZ66658.1"/>
    </source>
</evidence>
<dbReference type="Proteomes" id="UP000231912">
    <property type="component" value="Unassembled WGS sequence"/>
</dbReference>
<name>A0A2M9ZDZ7_9LEPT</name>
<keyword evidence="1" id="KW-0732">Signal</keyword>
<dbReference type="AlphaFoldDB" id="A0A2M9ZDZ7"/>
<proteinExistence type="predicted"/>